<comment type="caution">
    <text evidence="3">The sequence shown here is derived from an EMBL/GenBank/DDBJ whole genome shotgun (WGS) entry which is preliminary data.</text>
</comment>
<dbReference type="EMBL" id="JAATIS010000094">
    <property type="protein sequence ID" value="KAG2470862.1"/>
    <property type="molecule type" value="Genomic_DNA"/>
</dbReference>
<feature type="region of interest" description="Disordered" evidence="1">
    <location>
        <begin position="738"/>
        <end position="793"/>
    </location>
</feature>
<feature type="compositionally biased region" description="Polar residues" evidence="1">
    <location>
        <begin position="272"/>
        <end position="285"/>
    </location>
</feature>
<dbReference type="FunFam" id="1.10.418.10:FF:000149">
    <property type="entry name" value="Smoothelin-like 1"/>
    <property type="match status" value="1"/>
</dbReference>
<feature type="compositionally biased region" description="Basic and acidic residues" evidence="1">
    <location>
        <begin position="744"/>
        <end position="766"/>
    </location>
</feature>
<feature type="compositionally biased region" description="Polar residues" evidence="1">
    <location>
        <begin position="777"/>
        <end position="792"/>
    </location>
</feature>
<evidence type="ECO:0000259" key="2">
    <source>
        <dbReference type="PROSITE" id="PS50021"/>
    </source>
</evidence>
<feature type="region of interest" description="Disordered" evidence="1">
    <location>
        <begin position="851"/>
        <end position="913"/>
    </location>
</feature>
<feature type="compositionally biased region" description="Polar residues" evidence="1">
    <location>
        <begin position="900"/>
        <end position="911"/>
    </location>
</feature>
<dbReference type="InterPro" id="IPR036872">
    <property type="entry name" value="CH_dom_sf"/>
</dbReference>
<feature type="region of interest" description="Disordered" evidence="1">
    <location>
        <begin position="272"/>
        <end position="320"/>
    </location>
</feature>
<dbReference type="AlphaFoldDB" id="A0A8X8BYT3"/>
<proteinExistence type="predicted"/>
<dbReference type="Pfam" id="PF12510">
    <property type="entry name" value="Smoothelin"/>
    <property type="match status" value="3"/>
</dbReference>
<feature type="compositionally biased region" description="Basic and acidic residues" evidence="1">
    <location>
        <begin position="887"/>
        <end position="899"/>
    </location>
</feature>
<feature type="domain" description="Calponin-homology (CH)" evidence="2">
    <location>
        <begin position="950"/>
        <end position="1019"/>
    </location>
</feature>
<evidence type="ECO:0000313" key="3">
    <source>
        <dbReference type="EMBL" id="KAG2470862.1"/>
    </source>
</evidence>
<feature type="region of interest" description="Disordered" evidence="1">
    <location>
        <begin position="167"/>
        <end position="190"/>
    </location>
</feature>
<reference evidence="3 4" key="1">
    <citation type="journal article" date="2021" name="Cell">
        <title>Tracing the genetic footprints of vertebrate landing in non-teleost ray-finned fishes.</title>
        <authorList>
            <person name="Bi X."/>
            <person name="Wang K."/>
            <person name="Yang L."/>
            <person name="Pan H."/>
            <person name="Jiang H."/>
            <person name="Wei Q."/>
            <person name="Fang M."/>
            <person name="Yu H."/>
            <person name="Zhu C."/>
            <person name="Cai Y."/>
            <person name="He Y."/>
            <person name="Gan X."/>
            <person name="Zeng H."/>
            <person name="Yu D."/>
            <person name="Zhu Y."/>
            <person name="Jiang H."/>
            <person name="Qiu Q."/>
            <person name="Yang H."/>
            <person name="Zhang Y.E."/>
            <person name="Wang W."/>
            <person name="Zhu M."/>
            <person name="He S."/>
            <person name="Zhang G."/>
        </authorList>
    </citation>
    <scope>NUCLEOTIDE SEQUENCE [LARGE SCALE GENOMIC DNA]</scope>
    <source>
        <strain evidence="3">Bchr_013</strain>
    </source>
</reference>
<sequence length="1019" mass="112141">MERKLEYRQSFFAFFVNFRKAFDSVDRAALWDICEIPLRLLDIMAGVYTGTLDGTSDLDERRLIRAAIRDLRRCEIERMEATLASKRSRTERDHEQLENKENHLRPQKLSGDKTSVTDSLLGQLQCIHDIEELNDLLRVTNEYEERKLIRAAIRKLRAQELEALEKPRSVGCAEHGAEEQSESGLPEPSCAVMDQTTKDLEEREQIRAQIRELRAQQKKEEPPESADLSSGMVLVFDCLDKEDPTQLLCPPRDNIAAITNAPSLLSAQCLNSGHSNSDAVCQSPQDARPDSPQDAGFSSQTDMDPGRAENVSVQKNPSVSAEQDLAVDLELAPLQEALGKGQETPIQVNGDAVDGNAFGKGVTPKKGPSAAPVLQNGTGPLEVMAKHLGLREKRQNETTGDLPQEQHLRTARQSSKDSGKAKDRKEVFSPFNRITSVRDCVKKFSVEEASPRSEPRGKLAGSRNRTPVPKQPSGGEALLKTAKEDRVIAPQNGREGHGKNAPCTSSPFSKFAPSTPTSSSSLRGSSKSREGKANMTDAHQLHPLEPNSQLVAPKPTTSEDETLGSDLICSEGLGTPSGICAPLESEDLKSSNPLAEPEQEPTDPSMKTLLTIEIKNGRAPSISTQVLGGGSGQRSELMLGLRATPFKISSSSSSSNSGILNMEAESLVPVDSTEVAATEAPVTSNGTAEPAGKGKLQRKKITAEELDCIEDEEVLDKMLDETSDYEERKLIRAAMRELRKKKRDQREKERETRLQDLKQKQDDRKNQPKSMAEMVVSKTQNSSDGSTVSSVTKTERFTHSAKMGYISRIFNLEYGIPHSGSFELFTAPDWLPVLRFLSLLVITEGTTVVQTFSSSTSSSSSSSSKKVGSIFDREDDSSSRSGSLAALERRQAERRKEVMRSQTLPKTSATQARKAMIEKLEKESGGPANPAISRVVKVQRSSSFGVPNANSIKQMLLDWCRAKTRGYQHVDIQNFSSSWSDGMAFCALVHNFFPDAFDYMELSPQNRRHNFEVAFSSAE</sequence>
<feature type="compositionally biased region" description="Polar residues" evidence="1">
    <location>
        <begin position="311"/>
        <end position="320"/>
    </location>
</feature>
<feature type="non-terminal residue" evidence="3">
    <location>
        <position position="1"/>
    </location>
</feature>
<dbReference type="InterPro" id="IPR001715">
    <property type="entry name" value="CH_dom"/>
</dbReference>
<dbReference type="PANTHER" id="PTHR23167:SF52">
    <property type="entry name" value="SMOOTHELIN"/>
    <property type="match status" value="1"/>
</dbReference>
<accession>A0A8X8BYT3</accession>
<dbReference type="Pfam" id="PF00307">
    <property type="entry name" value="CH"/>
    <property type="match status" value="1"/>
</dbReference>
<feature type="region of interest" description="Disordered" evidence="1">
    <location>
        <begin position="84"/>
        <end position="112"/>
    </location>
</feature>
<feature type="region of interest" description="Disordered" evidence="1">
    <location>
        <begin position="447"/>
        <end position="604"/>
    </location>
</feature>
<feature type="region of interest" description="Disordered" evidence="1">
    <location>
        <begin position="677"/>
        <end position="698"/>
    </location>
</feature>
<protein>
    <submittedName>
        <fullName evidence="3">SMTN protein</fullName>
    </submittedName>
</protein>
<gene>
    <name evidence="3" type="primary">Smtn</name>
    <name evidence="3" type="ORF">GTO96_0005678</name>
</gene>
<dbReference type="Proteomes" id="UP000886611">
    <property type="component" value="Unassembled WGS sequence"/>
</dbReference>
<dbReference type="Gene3D" id="1.10.418.10">
    <property type="entry name" value="Calponin-like domain"/>
    <property type="match status" value="1"/>
</dbReference>
<dbReference type="SUPFAM" id="SSF47576">
    <property type="entry name" value="Calponin-homology domain, CH-domain"/>
    <property type="match status" value="1"/>
</dbReference>
<dbReference type="PROSITE" id="PS50021">
    <property type="entry name" value="CH"/>
    <property type="match status" value="1"/>
</dbReference>
<organism evidence="3 4">
    <name type="scientific">Polypterus senegalus</name>
    <name type="common">Senegal bichir</name>
    <dbReference type="NCBI Taxonomy" id="55291"/>
    <lineage>
        <taxon>Eukaryota</taxon>
        <taxon>Metazoa</taxon>
        <taxon>Chordata</taxon>
        <taxon>Craniata</taxon>
        <taxon>Vertebrata</taxon>
        <taxon>Euteleostomi</taxon>
        <taxon>Actinopterygii</taxon>
        <taxon>Polypteriformes</taxon>
        <taxon>Polypteridae</taxon>
        <taxon>Polypterus</taxon>
    </lineage>
</organism>
<feature type="compositionally biased region" description="Low complexity" evidence="1">
    <location>
        <begin position="853"/>
        <end position="864"/>
    </location>
</feature>
<name>A0A8X8BYT3_POLSE</name>
<dbReference type="InterPro" id="IPR050540">
    <property type="entry name" value="F-actin_Monoox_Mical"/>
</dbReference>
<evidence type="ECO:0000256" key="1">
    <source>
        <dbReference type="SAM" id="MobiDB-lite"/>
    </source>
</evidence>
<feature type="region of interest" description="Disordered" evidence="1">
    <location>
        <begin position="395"/>
        <end position="427"/>
    </location>
</feature>
<dbReference type="PANTHER" id="PTHR23167">
    <property type="entry name" value="CALPONIN HOMOLOGY DOMAIN-CONTAINING PROTEIN DDB_G0272472-RELATED"/>
    <property type="match status" value="1"/>
</dbReference>
<keyword evidence="4" id="KW-1185">Reference proteome</keyword>
<feature type="compositionally biased region" description="Low complexity" evidence="1">
    <location>
        <begin position="504"/>
        <end position="525"/>
    </location>
</feature>
<feature type="non-terminal residue" evidence="3">
    <location>
        <position position="1019"/>
    </location>
</feature>
<feature type="compositionally biased region" description="Basic and acidic residues" evidence="1">
    <location>
        <begin position="404"/>
        <end position="427"/>
    </location>
</feature>
<evidence type="ECO:0000313" key="4">
    <source>
        <dbReference type="Proteomes" id="UP000886611"/>
    </source>
</evidence>
<dbReference type="InterPro" id="IPR022189">
    <property type="entry name" value="SMTN"/>
</dbReference>
<feature type="compositionally biased region" description="Basic and acidic residues" evidence="1">
    <location>
        <begin position="88"/>
        <end position="104"/>
    </location>
</feature>
<feature type="compositionally biased region" description="Basic and acidic residues" evidence="1">
    <location>
        <begin position="447"/>
        <end position="457"/>
    </location>
</feature>
<feature type="region of interest" description="Disordered" evidence="1">
    <location>
        <begin position="355"/>
        <end position="377"/>
    </location>
</feature>